<sequence length="245" mass="26556">MNRTDRLYAITEELRAASPRPLSVRTLARRFEVSTRTVERDLVALQESGLPLHARPGRRGGYVLDRTRTLPPLAITPAEAVALAAGLRALAGSPFAEAARSALQKVRAVMPAAQRAAADETASRVRLVVAGAHPAADTGTATGPGSVPRAVQEALAERRVLALHYRDRNGGLTERQVEPLGFLGERHWYLIGWCRLRSAVRGFRLDRIREVRALDERAPDRGVDLAELDALGRELVGLDATGVTA</sequence>
<name>A0AAU8K2D7_9ACTN</name>
<dbReference type="Pfam" id="PF08279">
    <property type="entry name" value="HTH_11"/>
    <property type="match status" value="1"/>
</dbReference>
<proteinExistence type="predicted"/>
<dbReference type="InterPro" id="IPR036390">
    <property type="entry name" value="WH_DNA-bd_sf"/>
</dbReference>
<dbReference type="EMBL" id="CP159872">
    <property type="protein sequence ID" value="XCM81649.1"/>
    <property type="molecule type" value="Genomic_DNA"/>
</dbReference>
<dbReference type="InterPro" id="IPR013196">
    <property type="entry name" value="HTH_11"/>
</dbReference>
<dbReference type="AlphaFoldDB" id="A0AAU8K2D7"/>
<dbReference type="PANTHER" id="PTHR34580:SF3">
    <property type="entry name" value="PROTEIN PAFB"/>
    <property type="match status" value="1"/>
</dbReference>
<evidence type="ECO:0000259" key="1">
    <source>
        <dbReference type="Pfam" id="PF08279"/>
    </source>
</evidence>
<dbReference type="InterPro" id="IPR026881">
    <property type="entry name" value="WYL_dom"/>
</dbReference>
<dbReference type="InterPro" id="IPR036388">
    <property type="entry name" value="WH-like_DNA-bd_sf"/>
</dbReference>
<evidence type="ECO:0000313" key="3">
    <source>
        <dbReference type="EMBL" id="XCM81649.1"/>
    </source>
</evidence>
<dbReference type="KEGG" id="kcm:ABWK59_23485"/>
<dbReference type="Gene3D" id="1.10.10.10">
    <property type="entry name" value="Winged helix-like DNA-binding domain superfamily/Winged helix DNA-binding domain"/>
    <property type="match status" value="1"/>
</dbReference>
<dbReference type="InterPro" id="IPR051534">
    <property type="entry name" value="CBASS_pafABC_assoc_protein"/>
</dbReference>
<dbReference type="SUPFAM" id="SSF46785">
    <property type="entry name" value="Winged helix' DNA-binding domain"/>
    <property type="match status" value="1"/>
</dbReference>
<feature type="domain" description="WYL" evidence="2">
    <location>
        <begin position="149"/>
        <end position="212"/>
    </location>
</feature>
<feature type="domain" description="Helix-turn-helix type 11" evidence="1">
    <location>
        <begin position="6"/>
        <end position="62"/>
    </location>
</feature>
<evidence type="ECO:0000259" key="2">
    <source>
        <dbReference type="Pfam" id="PF13280"/>
    </source>
</evidence>
<organism evidence="3">
    <name type="scientific">Kitasatospora camelliae</name>
    <dbReference type="NCBI Taxonomy" id="3156397"/>
    <lineage>
        <taxon>Bacteria</taxon>
        <taxon>Bacillati</taxon>
        <taxon>Actinomycetota</taxon>
        <taxon>Actinomycetes</taxon>
        <taxon>Kitasatosporales</taxon>
        <taxon>Streptomycetaceae</taxon>
        <taxon>Kitasatospora</taxon>
    </lineage>
</organism>
<dbReference type="RefSeq" id="WP_354642576.1">
    <property type="nucleotide sequence ID" value="NZ_CP159872.1"/>
</dbReference>
<protein>
    <submittedName>
        <fullName evidence="3">WYL domain-containing protein</fullName>
    </submittedName>
</protein>
<gene>
    <name evidence="3" type="ORF">ABWK59_23485</name>
</gene>
<reference evidence="3" key="1">
    <citation type="submission" date="2024-06" db="EMBL/GenBank/DDBJ databases">
        <title>The genome sequences of Kitasatospora sp. strain HUAS MG31.</title>
        <authorList>
            <person name="Mo P."/>
        </authorList>
    </citation>
    <scope>NUCLEOTIDE SEQUENCE</scope>
    <source>
        <strain evidence="3">HUAS MG31</strain>
    </source>
</reference>
<dbReference type="PANTHER" id="PTHR34580">
    <property type="match status" value="1"/>
</dbReference>
<dbReference type="PROSITE" id="PS52050">
    <property type="entry name" value="WYL"/>
    <property type="match status" value="1"/>
</dbReference>
<dbReference type="Pfam" id="PF13280">
    <property type="entry name" value="WYL"/>
    <property type="match status" value="1"/>
</dbReference>
<accession>A0AAU8K2D7</accession>